<dbReference type="Gene3D" id="3.40.640.10">
    <property type="entry name" value="Type I PLP-dependent aspartate aminotransferase-like (Major domain)"/>
    <property type="match status" value="1"/>
</dbReference>
<evidence type="ECO:0000313" key="8">
    <source>
        <dbReference type="Proteomes" id="UP000694427"/>
    </source>
</evidence>
<feature type="domain" description="Myb/SANT-like DNA-binding" evidence="6">
    <location>
        <begin position="15"/>
        <end position="83"/>
    </location>
</feature>
<feature type="region of interest" description="Disordered" evidence="4">
    <location>
        <begin position="205"/>
        <end position="254"/>
    </location>
</feature>
<dbReference type="Gene3D" id="3.90.1150.10">
    <property type="entry name" value="Aspartate Aminotransferase, domain 1"/>
    <property type="match status" value="1"/>
</dbReference>
<dbReference type="PROSITE" id="PS00105">
    <property type="entry name" value="AA_TRANSFER_CLASS_1"/>
    <property type="match status" value="1"/>
</dbReference>
<evidence type="ECO:0000259" key="6">
    <source>
        <dbReference type="Pfam" id="PF13837"/>
    </source>
</evidence>
<evidence type="ECO:0000256" key="2">
    <source>
        <dbReference type="ARBA" id="ARBA00022898"/>
    </source>
</evidence>
<reference evidence="7" key="2">
    <citation type="submission" date="2025-09" db="UniProtKB">
        <authorList>
            <consortium name="Ensembl"/>
        </authorList>
    </citation>
    <scope>IDENTIFICATION</scope>
</reference>
<dbReference type="PRINTS" id="PR00753">
    <property type="entry name" value="ACCSYNTHASE"/>
</dbReference>
<keyword evidence="2" id="KW-0663">Pyridoxal phosphate</keyword>
<dbReference type="PANTHER" id="PTHR43795:SF17">
    <property type="entry name" value="1-AMINOCYCLOPROPANE-1-CARBOXYLATE SYNTHASE-LIKE PROTEIN 1"/>
    <property type="match status" value="1"/>
</dbReference>
<dbReference type="SUPFAM" id="SSF53383">
    <property type="entry name" value="PLP-dependent transferases"/>
    <property type="match status" value="1"/>
</dbReference>
<evidence type="ECO:0000256" key="3">
    <source>
        <dbReference type="SAM" id="Coils"/>
    </source>
</evidence>
<reference evidence="7" key="1">
    <citation type="submission" date="2025-08" db="UniProtKB">
        <authorList>
            <consortium name="Ensembl"/>
        </authorList>
    </citation>
    <scope>IDENTIFICATION</scope>
</reference>
<feature type="compositionally biased region" description="Basic and acidic residues" evidence="4">
    <location>
        <begin position="286"/>
        <end position="310"/>
    </location>
</feature>
<dbReference type="Gene3D" id="1.10.10.60">
    <property type="entry name" value="Homeodomain-like"/>
    <property type="match status" value="1"/>
</dbReference>
<proteinExistence type="inferred from homology"/>
<dbReference type="Ensembl" id="ENSCCRT00010091709.1">
    <property type="protein sequence ID" value="ENSCCRP00010082677.1"/>
    <property type="gene ID" value="ENSCCRG00010036117.1"/>
</dbReference>
<feature type="compositionally biased region" description="Basic and acidic residues" evidence="4">
    <location>
        <begin position="815"/>
        <end position="830"/>
    </location>
</feature>
<accession>A0A8C1MYB8</accession>
<dbReference type="AlphaFoldDB" id="A0A8C1MYB8"/>
<evidence type="ECO:0000259" key="5">
    <source>
        <dbReference type="Pfam" id="PF00155"/>
    </source>
</evidence>
<dbReference type="Pfam" id="PF00155">
    <property type="entry name" value="Aminotran_1_2"/>
    <property type="match status" value="1"/>
</dbReference>
<dbReference type="InterPro" id="IPR044822">
    <property type="entry name" value="Myb_DNA-bind_4"/>
</dbReference>
<protein>
    <recommendedName>
        <fullName evidence="9">1-aminocyclopropane-1-carboxylate synthase-like protein 1</fullName>
    </recommendedName>
</protein>
<evidence type="ECO:0000256" key="1">
    <source>
        <dbReference type="ARBA" id="ARBA00007441"/>
    </source>
</evidence>
<comment type="similarity">
    <text evidence="1">Belongs to the class-I pyridoxal-phosphate-dependent aminotransferase family.</text>
</comment>
<dbReference type="GO" id="GO:0030170">
    <property type="term" value="F:pyridoxal phosphate binding"/>
    <property type="evidence" value="ECO:0007669"/>
    <property type="project" value="InterPro"/>
</dbReference>
<sequence>MHLIHVYGKKYERGSNWSEPEVLELLQIWSDVPVQTELVTCLRNQHVFNRIASTLRQKGINRTGDQCREKIKKLKLEYKQKTLRSARYYELMERAQSNRSAATSGSTLPLWGGTVTNQATEMQGSEAPGHPPRAGEILEIKTEVMSSDDEAAGPPEMLYEFGPVDEGDEGAAEHKHTAPNTEESTEMDGEQGITHVICSPSDCSDQNMTGSSGAGVSPATAPMAMREGGSHGDQEGGSGSFHQRKRRRVGRGGDGMLSNALAGYLSWQQTAEERFLALEEARMRQEAQAEQRREQQEERRAKQERDHEFRLMSMLTRVLSSSRGTEDQSASTSRETLPVPSTSQTLFPCLLPNSAKAVPSMLWGDQTAHYRPYLSRRGNSMRLHQGILQEGYNQYHANKHDEHSNPHGIINLGTSENKLCFDLLQKRLMRPDMLHIEPAFLQYPDWKGHSFLREEVSKFLSDYCRSPKPLKPENVVVMNGCGSLFSALAATLCDPEDAILIPSPFYGVITEDVSLYSSVKLYHVPLYSQPTGSDVRPFQLTVEKLENSLKEAKKEGLNIKALILLNPHNPLGEVYSSEELISFLQFAKMHKLHVIVDEIYMLSVFNEADTFRSVLSLDGLPDPQRTHVMWGVSKDFAMAGMRVGMVYSENRDLVQALDQLGCFHGVPGPTQYLMAQLLRDRDWLNSEFLPENRHRLREAHSFMIEELKKLDIPFLHRSAGFFIWADLSKYLKEKTFAEELSLWRCFLKHKVLLSCGQAFSCVSPGWFRIIFTDRLHKLQLGVQRIKNALEELQSSSVLETKQTTRDEQDDSCGTARREDTKTVDEGKEQTLRTSSVQTKLDTVCIKTEPLSLADENFTILNGQSDIRSESLDSLIGTLRQQIHVSDWLEKHKPELPAGQDPTQLDVFTDLLDKARK</sequence>
<feature type="region of interest" description="Disordered" evidence="4">
    <location>
        <begin position="286"/>
        <end position="344"/>
    </location>
</feature>
<dbReference type="InterPro" id="IPR015422">
    <property type="entry name" value="PyrdxlP-dep_Trfase_small"/>
</dbReference>
<dbReference type="InterPro" id="IPR015424">
    <property type="entry name" value="PyrdxlP-dep_Trfase"/>
</dbReference>
<evidence type="ECO:0008006" key="9">
    <source>
        <dbReference type="Google" id="ProtNLM"/>
    </source>
</evidence>
<dbReference type="InterPro" id="IPR004839">
    <property type="entry name" value="Aminotransferase_I/II_large"/>
</dbReference>
<name>A0A8C1MYB8_CYPCA</name>
<dbReference type="Pfam" id="PF13837">
    <property type="entry name" value="Myb_DNA-bind_4"/>
    <property type="match status" value="1"/>
</dbReference>
<dbReference type="InterPro" id="IPR004838">
    <property type="entry name" value="NHTrfase_class1_PyrdxlP-BS"/>
</dbReference>
<dbReference type="CDD" id="cd00609">
    <property type="entry name" value="AAT_like"/>
    <property type="match status" value="1"/>
</dbReference>
<keyword evidence="3" id="KW-0175">Coiled coil</keyword>
<dbReference type="InterPro" id="IPR015421">
    <property type="entry name" value="PyrdxlP-dep_Trfase_major"/>
</dbReference>
<dbReference type="InterPro" id="IPR050478">
    <property type="entry name" value="Ethylene_sulfur-biosynth"/>
</dbReference>
<evidence type="ECO:0000313" key="7">
    <source>
        <dbReference type="Ensembl" id="ENSCCRP00010082677.1"/>
    </source>
</evidence>
<organism evidence="7 8">
    <name type="scientific">Cyprinus carpio</name>
    <name type="common">Common carp</name>
    <dbReference type="NCBI Taxonomy" id="7962"/>
    <lineage>
        <taxon>Eukaryota</taxon>
        <taxon>Metazoa</taxon>
        <taxon>Chordata</taxon>
        <taxon>Craniata</taxon>
        <taxon>Vertebrata</taxon>
        <taxon>Euteleostomi</taxon>
        <taxon>Actinopterygii</taxon>
        <taxon>Neopterygii</taxon>
        <taxon>Teleostei</taxon>
        <taxon>Ostariophysi</taxon>
        <taxon>Cypriniformes</taxon>
        <taxon>Cyprinidae</taxon>
        <taxon>Cyprininae</taxon>
        <taxon>Cyprinus</taxon>
    </lineage>
</organism>
<feature type="coiled-coil region" evidence="3">
    <location>
        <begin position="535"/>
        <end position="562"/>
    </location>
</feature>
<feature type="region of interest" description="Disordered" evidence="4">
    <location>
        <begin position="800"/>
        <end position="830"/>
    </location>
</feature>
<dbReference type="PANTHER" id="PTHR43795">
    <property type="entry name" value="BIFUNCTIONAL ASPARTATE AMINOTRANSFERASE AND GLUTAMATE/ASPARTATE-PREPHENATE AMINOTRANSFERASE-RELATED"/>
    <property type="match status" value="1"/>
</dbReference>
<dbReference type="GO" id="GO:0008483">
    <property type="term" value="F:transaminase activity"/>
    <property type="evidence" value="ECO:0007669"/>
    <property type="project" value="TreeGrafter"/>
</dbReference>
<dbReference type="GO" id="GO:0006520">
    <property type="term" value="P:amino acid metabolic process"/>
    <property type="evidence" value="ECO:0007669"/>
    <property type="project" value="TreeGrafter"/>
</dbReference>
<evidence type="ECO:0000256" key="4">
    <source>
        <dbReference type="SAM" id="MobiDB-lite"/>
    </source>
</evidence>
<dbReference type="Proteomes" id="UP000694427">
    <property type="component" value="Unplaced"/>
</dbReference>
<feature type="region of interest" description="Disordered" evidence="4">
    <location>
        <begin position="165"/>
        <end position="188"/>
    </location>
</feature>
<keyword evidence="8" id="KW-1185">Reference proteome</keyword>
<feature type="compositionally biased region" description="Polar residues" evidence="4">
    <location>
        <begin position="318"/>
        <end position="344"/>
    </location>
</feature>
<dbReference type="FunFam" id="1.10.10.60:FF:000032">
    <property type="entry name" value="Zinc finger and SCAN domain-containing 20"/>
    <property type="match status" value="1"/>
</dbReference>
<feature type="domain" description="Aminotransferase class I/classII large" evidence="5">
    <location>
        <begin position="409"/>
        <end position="771"/>
    </location>
</feature>